<proteinExistence type="predicted"/>
<comment type="caution">
    <text evidence="1">The sequence shown here is derived from an EMBL/GenBank/DDBJ whole genome shotgun (WGS) entry which is preliminary data.</text>
</comment>
<organism evidence="1 2">
    <name type="scientific">Pseudomonas graminis</name>
    <dbReference type="NCBI Taxonomy" id="158627"/>
    <lineage>
        <taxon>Bacteria</taxon>
        <taxon>Pseudomonadati</taxon>
        <taxon>Pseudomonadota</taxon>
        <taxon>Gammaproteobacteria</taxon>
        <taxon>Pseudomonadales</taxon>
        <taxon>Pseudomonadaceae</taxon>
        <taxon>Pseudomonas</taxon>
    </lineage>
</organism>
<dbReference type="AlphaFoldDB" id="A0A1C2EGC7"/>
<dbReference type="Gene3D" id="2.60.40.10">
    <property type="entry name" value="Immunoglobulins"/>
    <property type="match status" value="1"/>
</dbReference>
<dbReference type="InterPro" id="IPR013783">
    <property type="entry name" value="Ig-like_fold"/>
</dbReference>
<evidence type="ECO:0000313" key="2">
    <source>
        <dbReference type="Proteomes" id="UP000095143"/>
    </source>
</evidence>
<gene>
    <name evidence="1" type="ORF">BBI10_00105</name>
</gene>
<evidence type="ECO:0000313" key="1">
    <source>
        <dbReference type="EMBL" id="OCX26015.1"/>
    </source>
</evidence>
<reference evidence="1 2" key="1">
    <citation type="submission" date="2016-08" db="EMBL/GenBank/DDBJ databases">
        <title>Whole genome sequence of Pseudomonas graminis strain UASWS1507, a potential biological control agent for agriculture.</title>
        <authorList>
            <person name="Crovadore J."/>
            <person name="Calmin G."/>
            <person name="Chablais R."/>
            <person name="Cochard B."/>
            <person name="Lefort F."/>
        </authorList>
    </citation>
    <scope>NUCLEOTIDE SEQUENCE [LARGE SCALE GENOMIC DNA]</scope>
    <source>
        <strain evidence="1 2">UASWS1507</strain>
    </source>
</reference>
<dbReference type="EMBL" id="MDEN01000024">
    <property type="protein sequence ID" value="OCX26015.1"/>
    <property type="molecule type" value="Genomic_DNA"/>
</dbReference>
<name>A0A1C2EGC7_9PSED</name>
<dbReference type="Proteomes" id="UP000095143">
    <property type="component" value="Unassembled WGS sequence"/>
</dbReference>
<feature type="non-terminal residue" evidence="1">
    <location>
        <position position="1"/>
    </location>
</feature>
<evidence type="ECO:0008006" key="3">
    <source>
        <dbReference type="Google" id="ProtNLM"/>
    </source>
</evidence>
<sequence length="249" mass="27016">KSVPDVGAIEITKVTDSYGAEIANGANTEDTTVNLTGTADANARLQIIDGSAALGIVTVNSTGDWTYQVSGLSVSTHIFTAQYVDGSLISKAWMLQVVMLLVEKFENVENQRLVRVGDSAECESLVLTVSGYVTGDQYGYIENHTATVYAQAVVTDPISMTAALRHTYSAVLIDLTLRVWQPTQNDILRVEAYNDTGERIFSRDFDSTSDAPFPQVVYIAGPKVKYIHFTAKAPGHGANITIRQLTYTP</sequence>
<accession>A0A1C2EGC7</accession>
<protein>
    <recommendedName>
        <fullName evidence="3">Bacterial Ig-like domain-containing protein</fullName>
    </recommendedName>
</protein>